<name>A0ABS1APJ9_BURVI</name>
<protein>
    <submittedName>
        <fullName evidence="1">Uncharacterized protein</fullName>
    </submittedName>
</protein>
<sequence length="46" mass="5042">MTRISMGGICRRCGGRWVNAARCPRCGRITRMGALGRAFGMGRGRK</sequence>
<gene>
    <name evidence="1" type="ORF">I5589_03095</name>
</gene>
<accession>A0ABS1APJ9</accession>
<dbReference type="Proteomes" id="UP000808215">
    <property type="component" value="Unassembled WGS sequence"/>
</dbReference>
<dbReference type="EMBL" id="JADVKH010000004">
    <property type="protein sequence ID" value="MBJ9686061.1"/>
    <property type="molecule type" value="Genomic_DNA"/>
</dbReference>
<organism evidence="1 2">
    <name type="scientific">Burkholderia vietnamiensis</name>
    <dbReference type="NCBI Taxonomy" id="60552"/>
    <lineage>
        <taxon>Bacteria</taxon>
        <taxon>Pseudomonadati</taxon>
        <taxon>Pseudomonadota</taxon>
        <taxon>Betaproteobacteria</taxon>
        <taxon>Burkholderiales</taxon>
        <taxon>Burkholderiaceae</taxon>
        <taxon>Burkholderia</taxon>
        <taxon>Burkholderia cepacia complex</taxon>
    </lineage>
</organism>
<proteinExistence type="predicted"/>
<evidence type="ECO:0000313" key="1">
    <source>
        <dbReference type="EMBL" id="MBJ9686061.1"/>
    </source>
</evidence>
<comment type="caution">
    <text evidence="1">The sequence shown here is derived from an EMBL/GenBank/DDBJ whole genome shotgun (WGS) entry which is preliminary data.</text>
</comment>
<evidence type="ECO:0000313" key="2">
    <source>
        <dbReference type="Proteomes" id="UP000808215"/>
    </source>
</evidence>
<dbReference type="RefSeq" id="WP_175899085.1">
    <property type="nucleotide sequence ID" value="NZ_CADFEG010000008.1"/>
</dbReference>
<keyword evidence="2" id="KW-1185">Reference proteome</keyword>
<reference evidence="1 2" key="1">
    <citation type="submission" date="2020-11" db="EMBL/GenBank/DDBJ databases">
        <title>Enhanced detection system for hospital associated transmission using whole genome sequencing surveillance.</title>
        <authorList>
            <person name="Harrison L.H."/>
            <person name="Van Tyne D."/>
            <person name="Marsh J.W."/>
            <person name="Griffith M.P."/>
            <person name="Snyder D.J."/>
            <person name="Cooper V.S."/>
            <person name="Mustapha M."/>
        </authorList>
    </citation>
    <scope>NUCLEOTIDE SEQUENCE [LARGE SCALE GENOMIC DNA]</scope>
    <source>
        <strain evidence="1 2">BC00020</strain>
    </source>
</reference>